<organism evidence="1 2">
    <name type="scientific">Aduncisulcus paluster</name>
    <dbReference type="NCBI Taxonomy" id="2918883"/>
    <lineage>
        <taxon>Eukaryota</taxon>
        <taxon>Metamonada</taxon>
        <taxon>Carpediemonas-like organisms</taxon>
        <taxon>Aduncisulcus</taxon>
    </lineage>
</organism>
<evidence type="ECO:0000313" key="1">
    <source>
        <dbReference type="EMBL" id="GKT27460.1"/>
    </source>
</evidence>
<keyword evidence="2" id="KW-1185">Reference proteome</keyword>
<dbReference type="EMBL" id="BQXS01000017">
    <property type="protein sequence ID" value="GKT27460.1"/>
    <property type="molecule type" value="Genomic_DNA"/>
</dbReference>
<protein>
    <submittedName>
        <fullName evidence="1">Uncharacterized protein</fullName>
    </submittedName>
</protein>
<accession>A0ABQ5K4H8</accession>
<reference evidence="1" key="1">
    <citation type="submission" date="2022-03" db="EMBL/GenBank/DDBJ databases">
        <title>Draft genome sequence of Aduncisulcus paluster, a free-living microaerophilic Fornicata.</title>
        <authorList>
            <person name="Yuyama I."/>
            <person name="Kume K."/>
            <person name="Tamura T."/>
            <person name="Inagaki Y."/>
            <person name="Hashimoto T."/>
        </authorList>
    </citation>
    <scope>NUCLEOTIDE SEQUENCE</scope>
    <source>
        <strain evidence="1">NY0171</strain>
    </source>
</reference>
<evidence type="ECO:0000313" key="2">
    <source>
        <dbReference type="Proteomes" id="UP001057375"/>
    </source>
</evidence>
<proteinExistence type="predicted"/>
<comment type="caution">
    <text evidence="1">The sequence shown here is derived from an EMBL/GenBank/DDBJ whole genome shotgun (WGS) entry which is preliminary data.</text>
</comment>
<sequence length="152" mass="17918">MADQTEKSMYAQLYERYKEDLLRDIASLAEGTDPELIRMNKESESFAEKRRHISMLKFFYEVQRARNMLESDLGGIERDLQQSYIFNKELTLQKIDIKRSDSIEEMKGYLKPYEKAIPKEDLPMLSLPEIPIRKRKASSDIVLDQSKFSIDE</sequence>
<name>A0ABQ5K4H8_9EUKA</name>
<gene>
    <name evidence="1" type="ORF">ADUPG1_000047</name>
</gene>
<dbReference type="Proteomes" id="UP001057375">
    <property type="component" value="Unassembled WGS sequence"/>
</dbReference>